<keyword evidence="2" id="KW-1185">Reference proteome</keyword>
<reference evidence="2" key="3">
    <citation type="journal article" date="2018" name="Mol. Plant Microbe Interact.">
        <title>Genome sequence resources for the wheat stripe rust pathogen (Puccinia striiformis f. sp. tritici) and the barley stripe rust pathogen (Puccinia striiformis f. sp. hordei).</title>
        <authorList>
            <person name="Xia C."/>
            <person name="Wang M."/>
            <person name="Yin C."/>
            <person name="Cornejo O.E."/>
            <person name="Hulbert S.H."/>
            <person name="Chen X."/>
        </authorList>
    </citation>
    <scope>NUCLEOTIDE SEQUENCE [LARGE SCALE GENOMIC DNA]</scope>
    <source>
        <strain evidence="2">93TX-2</strain>
    </source>
</reference>
<dbReference type="EMBL" id="PKSM01000463">
    <property type="protein sequence ID" value="POV94761.1"/>
    <property type="molecule type" value="Genomic_DNA"/>
</dbReference>
<dbReference type="VEuPathDB" id="FungiDB:PSHT_16047"/>
<sequence length="219" mass="23803">MAQSGLDWLYRHAKVPILLPSAAHQYILPSNFSLPNIVVTSSSFPLRFLIDHLQQQNASIGGLTLRGSIVLCITMIALISLKPSAVISRGTRSRAAKTPPPPLAIGTAAGRSVRCSRVITDNNNVSKLSNTGHLFCSDYQAKWLCNVHRCYAHGKLAFPLYFSGCKADKGTIDAVMGWQVIGPGKTGTDPGLYYCKMTRAALSGEFPKREVKVVDLNRC</sequence>
<dbReference type="Proteomes" id="UP000238274">
    <property type="component" value="Unassembled WGS sequence"/>
</dbReference>
<reference evidence="2" key="2">
    <citation type="journal article" date="2018" name="BMC Genomics">
        <title>Genomic insights into host adaptation between the wheat stripe rust pathogen (Puccinia striiformis f. sp. tritici) and the barley stripe rust pathogen (Puccinia striiformis f. sp. hordei).</title>
        <authorList>
            <person name="Xia C."/>
            <person name="Wang M."/>
            <person name="Yin C."/>
            <person name="Cornejo O.E."/>
            <person name="Hulbert S.H."/>
            <person name="Chen X."/>
        </authorList>
    </citation>
    <scope>NUCLEOTIDE SEQUENCE [LARGE SCALE GENOMIC DNA]</scope>
    <source>
        <strain evidence="2">93TX-2</strain>
    </source>
</reference>
<accession>A0A2S4UC23</accession>
<evidence type="ECO:0000313" key="1">
    <source>
        <dbReference type="EMBL" id="POV94761.1"/>
    </source>
</evidence>
<organism evidence="1 2">
    <name type="scientific">Puccinia striiformis</name>
    <dbReference type="NCBI Taxonomy" id="27350"/>
    <lineage>
        <taxon>Eukaryota</taxon>
        <taxon>Fungi</taxon>
        <taxon>Dikarya</taxon>
        <taxon>Basidiomycota</taxon>
        <taxon>Pucciniomycotina</taxon>
        <taxon>Pucciniomycetes</taxon>
        <taxon>Pucciniales</taxon>
        <taxon>Pucciniaceae</taxon>
        <taxon>Puccinia</taxon>
    </lineage>
</organism>
<reference evidence="1 2" key="1">
    <citation type="submission" date="2017-12" db="EMBL/GenBank/DDBJ databases">
        <title>Gene loss provides genomic basis for host adaptation in cereal stripe rust fungi.</title>
        <authorList>
            <person name="Xia C."/>
        </authorList>
    </citation>
    <scope>NUCLEOTIDE SEQUENCE [LARGE SCALE GENOMIC DNA]</scope>
    <source>
        <strain evidence="1 2">93TX-2</strain>
    </source>
</reference>
<dbReference type="VEuPathDB" id="FungiDB:PSTT_13997"/>
<gene>
    <name evidence="1" type="ORF">PSHT_16047</name>
</gene>
<proteinExistence type="predicted"/>
<evidence type="ECO:0000313" key="2">
    <source>
        <dbReference type="Proteomes" id="UP000238274"/>
    </source>
</evidence>
<protein>
    <submittedName>
        <fullName evidence="1">Uncharacterized protein</fullName>
    </submittedName>
</protein>
<dbReference type="AlphaFoldDB" id="A0A2S4UC23"/>
<comment type="caution">
    <text evidence="1">The sequence shown here is derived from an EMBL/GenBank/DDBJ whole genome shotgun (WGS) entry which is preliminary data.</text>
</comment>
<name>A0A2S4UC23_9BASI</name>